<gene>
    <name evidence="9" type="primary">PHB2</name>
    <name evidence="9" type="ORF">OC846_005525</name>
</gene>
<evidence type="ECO:0000256" key="5">
    <source>
        <dbReference type="ARBA" id="ARBA00023136"/>
    </source>
</evidence>
<dbReference type="GO" id="GO:0000423">
    <property type="term" value="P:mitophagy"/>
    <property type="evidence" value="ECO:0007669"/>
    <property type="project" value="UniProtKB-ARBA"/>
</dbReference>
<dbReference type="Pfam" id="PF01145">
    <property type="entry name" value="Band_7"/>
    <property type="match status" value="1"/>
</dbReference>
<dbReference type="SMART" id="SM00244">
    <property type="entry name" value="PHB"/>
    <property type="match status" value="1"/>
</dbReference>
<dbReference type="EMBL" id="JAPDMZ010000216">
    <property type="protein sequence ID" value="KAK0545811.1"/>
    <property type="molecule type" value="Genomic_DNA"/>
</dbReference>
<reference evidence="9" key="1">
    <citation type="journal article" date="2023" name="PhytoFront">
        <title>Draft Genome Resources of Seven Strains of Tilletia horrida, Causal Agent of Kernel Smut of Rice.</title>
        <authorList>
            <person name="Khanal S."/>
            <person name="Antony Babu S."/>
            <person name="Zhou X.G."/>
        </authorList>
    </citation>
    <scope>NUCLEOTIDE SEQUENCE</scope>
    <source>
        <strain evidence="9">TX6</strain>
    </source>
</reference>
<evidence type="ECO:0000313" key="9">
    <source>
        <dbReference type="EMBL" id="KAK0545811.1"/>
    </source>
</evidence>
<dbReference type="SUPFAM" id="SSF117892">
    <property type="entry name" value="Band 7/SPFH domain"/>
    <property type="match status" value="1"/>
</dbReference>
<evidence type="ECO:0000256" key="7">
    <source>
        <dbReference type="SAM" id="MobiDB-lite"/>
    </source>
</evidence>
<evidence type="ECO:0000259" key="8">
    <source>
        <dbReference type="SMART" id="SM00244"/>
    </source>
</evidence>
<dbReference type="AlphaFoldDB" id="A0AAN6GMU1"/>
<dbReference type="InterPro" id="IPR001107">
    <property type="entry name" value="Band_7"/>
</dbReference>
<feature type="compositionally biased region" description="Low complexity" evidence="7">
    <location>
        <begin position="20"/>
        <end position="34"/>
    </location>
</feature>
<comment type="caution">
    <text evidence="9">The sequence shown here is derived from an EMBL/GenBank/DDBJ whole genome shotgun (WGS) entry which is preliminary data.</text>
</comment>
<evidence type="ECO:0000256" key="2">
    <source>
        <dbReference type="ARBA" id="ARBA00009658"/>
    </source>
</evidence>
<organism evidence="9 10">
    <name type="scientific">Tilletia horrida</name>
    <dbReference type="NCBI Taxonomy" id="155126"/>
    <lineage>
        <taxon>Eukaryota</taxon>
        <taxon>Fungi</taxon>
        <taxon>Dikarya</taxon>
        <taxon>Basidiomycota</taxon>
        <taxon>Ustilaginomycotina</taxon>
        <taxon>Exobasidiomycetes</taxon>
        <taxon>Tilletiales</taxon>
        <taxon>Tilletiaceae</taxon>
        <taxon>Tilletia</taxon>
    </lineage>
</organism>
<dbReference type="FunFam" id="3.30.479.30:FF:000001">
    <property type="entry name" value="Prohibitin 2"/>
    <property type="match status" value="1"/>
</dbReference>
<protein>
    <recommendedName>
        <fullName evidence="6">Prohibitin</fullName>
    </recommendedName>
</protein>
<keyword evidence="3 6" id="KW-0999">Mitochondrion inner membrane</keyword>
<dbReference type="InterPro" id="IPR036013">
    <property type="entry name" value="Band_7/SPFH_dom_sf"/>
</dbReference>
<proteinExistence type="inferred from homology"/>
<dbReference type="CDD" id="cd03401">
    <property type="entry name" value="SPFH_prohibitin"/>
    <property type="match status" value="1"/>
</dbReference>
<evidence type="ECO:0000256" key="4">
    <source>
        <dbReference type="ARBA" id="ARBA00023128"/>
    </source>
</evidence>
<dbReference type="InterPro" id="IPR000163">
    <property type="entry name" value="Prohibitin"/>
</dbReference>
<dbReference type="GO" id="GO:0005743">
    <property type="term" value="C:mitochondrial inner membrane"/>
    <property type="evidence" value="ECO:0007669"/>
    <property type="project" value="UniProtKB-SubCell"/>
</dbReference>
<evidence type="ECO:0000256" key="3">
    <source>
        <dbReference type="ARBA" id="ARBA00022792"/>
    </source>
</evidence>
<keyword evidence="10" id="KW-1185">Reference proteome</keyword>
<evidence type="ECO:0000313" key="10">
    <source>
        <dbReference type="Proteomes" id="UP001176517"/>
    </source>
</evidence>
<evidence type="ECO:0000256" key="1">
    <source>
        <dbReference type="ARBA" id="ARBA00004273"/>
    </source>
</evidence>
<dbReference type="PRINTS" id="PR00679">
    <property type="entry name" value="PROHIBITIN"/>
</dbReference>
<feature type="region of interest" description="Disordered" evidence="7">
    <location>
        <begin position="20"/>
        <end position="48"/>
    </location>
</feature>
<accession>A0AAN6GMU1</accession>
<dbReference type="PANTHER" id="PTHR23222">
    <property type="entry name" value="PROHIBITIN"/>
    <property type="match status" value="1"/>
</dbReference>
<feature type="compositionally biased region" description="Gly residues" evidence="7">
    <location>
        <begin position="35"/>
        <end position="48"/>
    </location>
</feature>
<comment type="similarity">
    <text evidence="2 6">Belongs to the prohibitin family.</text>
</comment>
<comment type="subcellular location">
    <subcellularLocation>
        <location evidence="1 6">Mitochondrion inner membrane</location>
    </subcellularLocation>
</comment>
<keyword evidence="4" id="KW-0496">Mitochondrion</keyword>
<dbReference type="PANTHER" id="PTHR23222:SF1">
    <property type="entry name" value="PROHIBITIN-2"/>
    <property type="match status" value="1"/>
</dbReference>
<name>A0AAN6GMU1_9BASI</name>
<sequence length="333" mass="35623">MSFRGPNQLGRMLEQFRKQAQQAQQQALRSANAATGGGGGSGGGSGGAGGGGGPNIGGILGGGAGLVALIGGGIALNSSLFTVDGGHRAIKYSRLGGVRSDVYAEGTHFLIPWFEKAIDYDVRAKPRSIASLTGTKDLQMVNITCRVLSRPAVDKLPTIYREIGTDYDERVLPSIVNEVLKAVVAQFNASQLITQREHVSRLVRENLTIRAKRFNLLLDDVSITHMAFSPEFTHAVEAKQIAQQTALRAAFLVDQAIQEKQSIIVRAQGEARSAELIGEAVKKNKGFLKLRKLEAARDIAGILSNSGNRIMLDAQSLLLNVADEDPTAPQNQR</sequence>
<keyword evidence="5" id="KW-0472">Membrane</keyword>
<dbReference type="Proteomes" id="UP001176517">
    <property type="component" value="Unassembled WGS sequence"/>
</dbReference>
<dbReference type="Gene3D" id="3.30.479.30">
    <property type="entry name" value="Band 7 domain"/>
    <property type="match status" value="1"/>
</dbReference>
<dbReference type="GO" id="GO:0007005">
    <property type="term" value="P:mitochondrion organization"/>
    <property type="evidence" value="ECO:0007669"/>
    <property type="project" value="TreeGrafter"/>
</dbReference>
<evidence type="ECO:0000256" key="6">
    <source>
        <dbReference type="RuleBase" id="RU366048"/>
    </source>
</evidence>
<feature type="domain" description="Band 7" evidence="8">
    <location>
        <begin position="79"/>
        <end position="240"/>
    </location>
</feature>